<dbReference type="SUPFAM" id="SSF56112">
    <property type="entry name" value="Protein kinase-like (PK-like)"/>
    <property type="match status" value="1"/>
</dbReference>
<dbReference type="EMBL" id="BSOO01000005">
    <property type="protein sequence ID" value="GLR47089.1"/>
    <property type="molecule type" value="Genomic_DNA"/>
</dbReference>
<keyword evidence="2 5" id="KW-0547">Nucleotide-binding</keyword>
<feature type="region of interest" description="Disordered" evidence="6">
    <location>
        <begin position="393"/>
        <end position="434"/>
    </location>
</feature>
<evidence type="ECO:0000256" key="1">
    <source>
        <dbReference type="ARBA" id="ARBA00022679"/>
    </source>
</evidence>
<dbReference type="PROSITE" id="PS00108">
    <property type="entry name" value="PROTEIN_KINASE_ST"/>
    <property type="match status" value="1"/>
</dbReference>
<dbReference type="PANTHER" id="PTHR43289">
    <property type="entry name" value="MITOGEN-ACTIVATED PROTEIN KINASE KINASE KINASE 20-RELATED"/>
    <property type="match status" value="1"/>
</dbReference>
<feature type="binding site" evidence="5">
    <location>
        <position position="48"/>
    </location>
    <ligand>
        <name>ATP</name>
        <dbReference type="ChEBI" id="CHEBI:30616"/>
    </ligand>
</feature>
<keyword evidence="3" id="KW-0418">Kinase</keyword>
<reference evidence="9" key="1">
    <citation type="journal article" date="2019" name="Int. J. Syst. Evol. Microbiol.">
        <title>The Global Catalogue of Microorganisms (GCM) 10K type strain sequencing project: providing services to taxonomists for standard genome sequencing and annotation.</title>
        <authorList>
            <consortium name="The Broad Institute Genomics Platform"/>
            <consortium name="The Broad Institute Genome Sequencing Center for Infectious Disease"/>
            <person name="Wu L."/>
            <person name="Ma J."/>
        </authorList>
    </citation>
    <scope>NUCLEOTIDE SEQUENCE [LARGE SCALE GENOMIC DNA]</scope>
    <source>
        <strain evidence="9">NBRC 102146</strain>
    </source>
</reference>
<dbReference type="SMART" id="SM00220">
    <property type="entry name" value="S_TKc"/>
    <property type="match status" value="1"/>
</dbReference>
<feature type="domain" description="Protein kinase" evidence="7">
    <location>
        <begin position="19"/>
        <end position="292"/>
    </location>
</feature>
<feature type="compositionally biased region" description="Basic and acidic residues" evidence="6">
    <location>
        <begin position="362"/>
        <end position="371"/>
    </location>
</feature>
<evidence type="ECO:0000259" key="7">
    <source>
        <dbReference type="PROSITE" id="PS50011"/>
    </source>
</evidence>
<sequence>MNKAYSTKALPPGTVLREWRLEEVLGVGGFGIVYKGRGIYFNELVAIKEYFPSSISERDAEATVVPIDSDAEEVHALGLKKFVEEAKLLWNLSTPSRHPNIVSVRSLFEIHGTAYMVMDFEDGMSLSRLLKQGQRWNERSLIALIKPIAEGLERAHRVGVLHRDIKPPNILINDSGRPVLIDFGSARFETGEATSTKVTFHTPPYAAIEQYVKTFPQGPWTDIYALGVVLYECITGTKPAEVLERMHGGAGDKLASGSWPGYSRRFLAAVDAAMGVRPDERPQSISDWLAMFDAAEDTEAEEDDGEVTRVVPFDTTSESIVPVAPVAEGFQPVTSVPDHPEQAEFKRAGHTHATKKGGGAAKTEEPVEAKDAPVAPVAAAAAAAAGTAAAAKTAAPGEPKSSPVDDKAAADRIAAKKAAATGKPDNDPAQKKGVSKPVLIGGAAAALVVVVGGGWALTRGSSGPAAANDTIQVLPSSAEPVVVPVAEIAEGTQALDAEAKAAAVPEALLAPVTNFAAGLTTSPPSDAEAGERARAVYGNFADALFKSVEERTGQIAGKASWINADPATLPQERQLAVAELRKNVDALRSASAQARAATDPRLALASARQSLASWKAFSGAALAIANLDGGDQQRLAQAEQLAREKRKLDAANAAKATIGATTTARTAQPTTVAAAPAATTASADTLSPSTAATFNGIVSDGRDMARQVIRMGERARPGSTPEERAAYDMLKQNAALARTYDNSLATLKDSFRGVRSDRQADGLIKQAKQTRAYLVFLVKRSSGASR</sequence>
<name>A0ABQ5Z547_9SPHN</name>
<evidence type="ECO:0000256" key="3">
    <source>
        <dbReference type="ARBA" id="ARBA00022777"/>
    </source>
</evidence>
<keyword evidence="1" id="KW-0808">Transferase</keyword>
<keyword evidence="9" id="KW-1185">Reference proteome</keyword>
<gene>
    <name evidence="8" type="ORF">GCM10007925_08000</name>
</gene>
<dbReference type="RefSeq" id="WP_051676814.1">
    <property type="nucleotide sequence ID" value="NZ_BSOO01000005.1"/>
</dbReference>
<dbReference type="PROSITE" id="PS00107">
    <property type="entry name" value="PROTEIN_KINASE_ATP"/>
    <property type="match status" value="1"/>
</dbReference>
<keyword evidence="4 5" id="KW-0067">ATP-binding</keyword>
<dbReference type="InterPro" id="IPR017441">
    <property type="entry name" value="Protein_kinase_ATP_BS"/>
</dbReference>
<dbReference type="Gene3D" id="1.10.510.10">
    <property type="entry name" value="Transferase(Phosphotransferase) domain 1"/>
    <property type="match status" value="1"/>
</dbReference>
<dbReference type="InterPro" id="IPR008271">
    <property type="entry name" value="Ser/Thr_kinase_AS"/>
</dbReference>
<feature type="compositionally biased region" description="Basic and acidic residues" evidence="6">
    <location>
        <begin position="403"/>
        <end position="414"/>
    </location>
</feature>
<comment type="caution">
    <text evidence="8">The sequence shown here is derived from an EMBL/GenBank/DDBJ whole genome shotgun (WGS) entry which is preliminary data.</text>
</comment>
<protein>
    <recommendedName>
        <fullName evidence="7">Protein kinase domain-containing protein</fullName>
    </recommendedName>
</protein>
<evidence type="ECO:0000256" key="6">
    <source>
        <dbReference type="SAM" id="MobiDB-lite"/>
    </source>
</evidence>
<dbReference type="Pfam" id="PF00069">
    <property type="entry name" value="Pkinase"/>
    <property type="match status" value="1"/>
</dbReference>
<evidence type="ECO:0000256" key="2">
    <source>
        <dbReference type="ARBA" id="ARBA00022741"/>
    </source>
</evidence>
<dbReference type="CDD" id="cd14014">
    <property type="entry name" value="STKc_PknB_like"/>
    <property type="match status" value="1"/>
</dbReference>
<evidence type="ECO:0000313" key="9">
    <source>
        <dbReference type="Proteomes" id="UP001156703"/>
    </source>
</evidence>
<evidence type="ECO:0000256" key="4">
    <source>
        <dbReference type="ARBA" id="ARBA00022840"/>
    </source>
</evidence>
<evidence type="ECO:0000313" key="8">
    <source>
        <dbReference type="EMBL" id="GLR47089.1"/>
    </source>
</evidence>
<accession>A0ABQ5Z547</accession>
<evidence type="ECO:0000256" key="5">
    <source>
        <dbReference type="PROSITE-ProRule" id="PRU10141"/>
    </source>
</evidence>
<proteinExistence type="predicted"/>
<dbReference type="Proteomes" id="UP001156703">
    <property type="component" value="Unassembled WGS sequence"/>
</dbReference>
<dbReference type="PANTHER" id="PTHR43289:SF34">
    <property type="entry name" value="SERINE_THREONINE-PROTEIN KINASE YBDM-RELATED"/>
    <property type="match status" value="1"/>
</dbReference>
<feature type="region of interest" description="Disordered" evidence="6">
    <location>
        <begin position="348"/>
        <end position="371"/>
    </location>
</feature>
<dbReference type="InterPro" id="IPR011009">
    <property type="entry name" value="Kinase-like_dom_sf"/>
</dbReference>
<dbReference type="PROSITE" id="PS50011">
    <property type="entry name" value="PROTEIN_KINASE_DOM"/>
    <property type="match status" value="1"/>
</dbReference>
<dbReference type="InterPro" id="IPR000719">
    <property type="entry name" value="Prot_kinase_dom"/>
</dbReference>
<organism evidence="8 9">
    <name type="scientific">Sphingomonas astaxanthinifaciens DSM 22298</name>
    <dbReference type="NCBI Taxonomy" id="1123267"/>
    <lineage>
        <taxon>Bacteria</taxon>
        <taxon>Pseudomonadati</taxon>
        <taxon>Pseudomonadota</taxon>
        <taxon>Alphaproteobacteria</taxon>
        <taxon>Sphingomonadales</taxon>
        <taxon>Sphingomonadaceae</taxon>
        <taxon>Sphingomonas</taxon>
    </lineage>
</organism>